<gene>
    <name evidence="2" type="ORF">E2R66_16525</name>
</gene>
<dbReference type="OrthoDB" id="1321649at2"/>
<dbReference type="Gene3D" id="1.20.120.330">
    <property type="entry name" value="Nucleotidyltransferases domain 2"/>
    <property type="match status" value="1"/>
</dbReference>
<accession>A0A4Y8SAU7</accession>
<dbReference type="PROSITE" id="PS50910">
    <property type="entry name" value="HEPN"/>
    <property type="match status" value="1"/>
</dbReference>
<proteinExistence type="predicted"/>
<evidence type="ECO:0000313" key="2">
    <source>
        <dbReference type="EMBL" id="TFF36149.1"/>
    </source>
</evidence>
<dbReference type="SUPFAM" id="SSF81593">
    <property type="entry name" value="Nucleotidyltransferase substrate binding subunit/domain"/>
    <property type="match status" value="1"/>
</dbReference>
<reference evidence="2 3" key="1">
    <citation type="journal article" date="2017" name="Int. J. Syst. Evol. Microbiol.">
        <title>Mucilaginibacterpsychrotolerans sp. nov., isolated from peatlands.</title>
        <authorList>
            <person name="Deng Y."/>
            <person name="Shen L."/>
            <person name="Xu B."/>
            <person name="Liu Y."/>
            <person name="Gu Z."/>
            <person name="Liu H."/>
            <person name="Zhou Y."/>
        </authorList>
    </citation>
    <scope>NUCLEOTIDE SEQUENCE [LARGE SCALE GENOMIC DNA]</scope>
    <source>
        <strain evidence="2 3">NH7-4</strain>
    </source>
</reference>
<sequence length="131" mass="15112">MEQGKDFLKGVEYYLTIGSKKAALFSLQQAAECFLIAIIRVVNGYTTNLHNLDTLLDVTRMFTNDIAAIFDLTDQYNLKLFTVLKHAYINVRYKDGYELDDDAATALYPYIKNLMFVVEQVYQKYLLTNTL</sequence>
<dbReference type="EMBL" id="SOZE01000017">
    <property type="protein sequence ID" value="TFF36149.1"/>
    <property type="molecule type" value="Genomic_DNA"/>
</dbReference>
<evidence type="ECO:0000313" key="3">
    <source>
        <dbReference type="Proteomes" id="UP000297540"/>
    </source>
</evidence>
<dbReference type="Pfam" id="PF05168">
    <property type="entry name" value="HEPN"/>
    <property type="match status" value="1"/>
</dbReference>
<dbReference type="AlphaFoldDB" id="A0A4Y8SAU7"/>
<comment type="caution">
    <text evidence="2">The sequence shown here is derived from an EMBL/GenBank/DDBJ whole genome shotgun (WGS) entry which is preliminary data.</text>
</comment>
<dbReference type="RefSeq" id="WP_133232508.1">
    <property type="nucleotide sequence ID" value="NZ_SOZE01000017.1"/>
</dbReference>
<organism evidence="2 3">
    <name type="scientific">Mucilaginibacter psychrotolerans</name>
    <dbReference type="NCBI Taxonomy" id="1524096"/>
    <lineage>
        <taxon>Bacteria</taxon>
        <taxon>Pseudomonadati</taxon>
        <taxon>Bacteroidota</taxon>
        <taxon>Sphingobacteriia</taxon>
        <taxon>Sphingobacteriales</taxon>
        <taxon>Sphingobacteriaceae</taxon>
        <taxon>Mucilaginibacter</taxon>
    </lineage>
</organism>
<protein>
    <submittedName>
        <fullName evidence="2">HEPN domain-containing protein</fullName>
    </submittedName>
</protein>
<keyword evidence="3" id="KW-1185">Reference proteome</keyword>
<feature type="domain" description="HEPN" evidence="1">
    <location>
        <begin position="1"/>
        <end position="121"/>
    </location>
</feature>
<name>A0A4Y8SAU7_9SPHI</name>
<dbReference type="SMART" id="SM00748">
    <property type="entry name" value="HEPN"/>
    <property type="match status" value="1"/>
</dbReference>
<evidence type="ECO:0000259" key="1">
    <source>
        <dbReference type="PROSITE" id="PS50910"/>
    </source>
</evidence>
<dbReference type="Proteomes" id="UP000297540">
    <property type="component" value="Unassembled WGS sequence"/>
</dbReference>
<dbReference type="InterPro" id="IPR007842">
    <property type="entry name" value="HEPN_dom"/>
</dbReference>